<organism evidence="2 3">
    <name type="scientific">Photobacterium lipolyticum</name>
    <dbReference type="NCBI Taxonomy" id="266810"/>
    <lineage>
        <taxon>Bacteria</taxon>
        <taxon>Pseudomonadati</taxon>
        <taxon>Pseudomonadota</taxon>
        <taxon>Gammaproteobacteria</taxon>
        <taxon>Vibrionales</taxon>
        <taxon>Vibrionaceae</taxon>
        <taxon>Photobacterium</taxon>
    </lineage>
</organism>
<dbReference type="Pfam" id="PF08238">
    <property type="entry name" value="Sel1"/>
    <property type="match status" value="3"/>
</dbReference>
<name>A0A2T3N371_9GAMM</name>
<dbReference type="InterPro" id="IPR006597">
    <property type="entry name" value="Sel1-like"/>
</dbReference>
<gene>
    <name evidence="2" type="ORF">C9I89_04550</name>
</gene>
<dbReference type="Gene3D" id="1.25.40.10">
    <property type="entry name" value="Tetratricopeptide repeat domain"/>
    <property type="match status" value="1"/>
</dbReference>
<keyword evidence="3" id="KW-1185">Reference proteome</keyword>
<protein>
    <submittedName>
        <fullName evidence="2">Uncharacterized protein</fullName>
    </submittedName>
</protein>
<dbReference type="Proteomes" id="UP000240904">
    <property type="component" value="Unassembled WGS sequence"/>
</dbReference>
<feature type="signal peptide" evidence="1">
    <location>
        <begin position="1"/>
        <end position="29"/>
    </location>
</feature>
<dbReference type="EMBL" id="PYMC01000002">
    <property type="protein sequence ID" value="PSW06798.1"/>
    <property type="molecule type" value="Genomic_DNA"/>
</dbReference>
<sequence length="380" mass="41999">MQKLPYYKNISRYLCLILSSLLMSGTAYAGYSAVRVKCDENDIETKIFINNKYKGKCPKVDTIVPAGKITLRAQKQVDDEHEQVFVRQLDIVEGEPQRINVELGPTQLTASAKRAHQQAAEKREKLAVNAELMAARAGDVVAMEKMAQRYLNGEGVAKSKAKANYWQQKRESVMAQADLASAKAGDIAAMTAMVQRYQKGKGVAKSAKQAQLWIDNIEAARAQADLASAKAGNTKAMKAVSQRYQTGKGLKQSTDQAQYWLQKADETANLKLAEAKRREVQKEIDDISYIDSTGIGSWALDTVDGQNVTEVFLTGLPALTIMTAFDVISTPINLSRQAYLSQQLAARPSTWAKPDSMMAKAYQQQQIRIEKSEEPLLAAR</sequence>
<dbReference type="InterPro" id="IPR011990">
    <property type="entry name" value="TPR-like_helical_dom_sf"/>
</dbReference>
<dbReference type="SUPFAM" id="SSF81901">
    <property type="entry name" value="HCP-like"/>
    <property type="match status" value="1"/>
</dbReference>
<accession>A0A2T3N371</accession>
<evidence type="ECO:0000256" key="1">
    <source>
        <dbReference type="SAM" id="SignalP"/>
    </source>
</evidence>
<dbReference type="AlphaFoldDB" id="A0A2T3N371"/>
<keyword evidence="1" id="KW-0732">Signal</keyword>
<feature type="chain" id="PRO_5015699788" evidence="1">
    <location>
        <begin position="30"/>
        <end position="380"/>
    </location>
</feature>
<evidence type="ECO:0000313" key="2">
    <source>
        <dbReference type="EMBL" id="PSW06798.1"/>
    </source>
</evidence>
<proteinExistence type="predicted"/>
<evidence type="ECO:0000313" key="3">
    <source>
        <dbReference type="Proteomes" id="UP000240904"/>
    </source>
</evidence>
<reference evidence="2 3" key="1">
    <citation type="submission" date="2018-03" db="EMBL/GenBank/DDBJ databases">
        <title>Whole genome sequencing of Histamine producing bacteria.</title>
        <authorList>
            <person name="Butler K."/>
        </authorList>
    </citation>
    <scope>NUCLEOTIDE SEQUENCE [LARGE SCALE GENOMIC DNA]</scope>
    <source>
        <strain evidence="2 3">DSM 16190</strain>
    </source>
</reference>
<comment type="caution">
    <text evidence="2">The sequence shown here is derived from an EMBL/GenBank/DDBJ whole genome shotgun (WGS) entry which is preliminary data.</text>
</comment>